<proteinExistence type="predicted"/>
<name>A0A9Q3C122_9BASI</name>
<dbReference type="Proteomes" id="UP000765509">
    <property type="component" value="Unassembled WGS sequence"/>
</dbReference>
<dbReference type="EMBL" id="AVOT02003687">
    <property type="protein sequence ID" value="MBW0474285.1"/>
    <property type="molecule type" value="Genomic_DNA"/>
</dbReference>
<accession>A0A9Q3C122</accession>
<protein>
    <submittedName>
        <fullName evidence="1">Uncharacterized protein</fullName>
    </submittedName>
</protein>
<gene>
    <name evidence="1" type="ORF">O181_014000</name>
</gene>
<sequence length="115" mass="14239">MKFDEVGYEDFQQHPIKKLKHYHVLENPKEEFMNEEIIKYHKNQEKEISPIEKQLMKSIMEYYLDPEISWRIDKDKEMNLDKGNSIKYFDVMSYWKLPEPEEEPDYLILPYIEFK</sequence>
<organism evidence="1 2">
    <name type="scientific">Austropuccinia psidii MF-1</name>
    <dbReference type="NCBI Taxonomy" id="1389203"/>
    <lineage>
        <taxon>Eukaryota</taxon>
        <taxon>Fungi</taxon>
        <taxon>Dikarya</taxon>
        <taxon>Basidiomycota</taxon>
        <taxon>Pucciniomycotina</taxon>
        <taxon>Pucciniomycetes</taxon>
        <taxon>Pucciniales</taxon>
        <taxon>Sphaerophragmiaceae</taxon>
        <taxon>Austropuccinia</taxon>
    </lineage>
</organism>
<evidence type="ECO:0000313" key="1">
    <source>
        <dbReference type="EMBL" id="MBW0474285.1"/>
    </source>
</evidence>
<reference evidence="1" key="1">
    <citation type="submission" date="2021-03" db="EMBL/GenBank/DDBJ databases">
        <title>Draft genome sequence of rust myrtle Austropuccinia psidii MF-1, a brazilian biotype.</title>
        <authorList>
            <person name="Quecine M.C."/>
            <person name="Pachon D.M.R."/>
            <person name="Bonatelli M.L."/>
            <person name="Correr F.H."/>
            <person name="Franceschini L.M."/>
            <person name="Leite T.F."/>
            <person name="Margarido G.R.A."/>
            <person name="Almeida C.A."/>
            <person name="Ferrarezi J.A."/>
            <person name="Labate C.A."/>
        </authorList>
    </citation>
    <scope>NUCLEOTIDE SEQUENCE</scope>
    <source>
        <strain evidence="1">MF-1</strain>
    </source>
</reference>
<dbReference type="AlphaFoldDB" id="A0A9Q3C122"/>
<comment type="caution">
    <text evidence="1">The sequence shown here is derived from an EMBL/GenBank/DDBJ whole genome shotgun (WGS) entry which is preliminary data.</text>
</comment>
<evidence type="ECO:0000313" key="2">
    <source>
        <dbReference type="Proteomes" id="UP000765509"/>
    </source>
</evidence>
<keyword evidence="2" id="KW-1185">Reference proteome</keyword>